<evidence type="ECO:0000256" key="4">
    <source>
        <dbReference type="ARBA" id="ARBA00023295"/>
    </source>
</evidence>
<reference evidence="6 7" key="2">
    <citation type="submission" date="2018-10" db="EMBL/GenBank/DDBJ databases">
        <authorList>
            <consortium name="Pathogen Informatics"/>
        </authorList>
    </citation>
    <scope>NUCLEOTIDE SEQUENCE [LARGE SCALE GENOMIC DNA]</scope>
</reference>
<evidence type="ECO:0000256" key="3">
    <source>
        <dbReference type="ARBA" id="ARBA00023180"/>
    </source>
</evidence>
<dbReference type="STRING" id="51028.A0A0N4UTX2"/>
<proteinExistence type="predicted"/>
<evidence type="ECO:0000313" key="7">
    <source>
        <dbReference type="Proteomes" id="UP000274131"/>
    </source>
</evidence>
<sequence length="121" mass="13692">MDISFVGFKYVYGLPEHGDSFVLRSTLAMDPYRLFNLDVFEYELNSQMSLYGAIPFVMGHSKDRSVAVLWLNAAETWVDINSPLDSKGIFESLADKLKIITDTPEVTTHFMSETGLIDVFI</sequence>
<dbReference type="GO" id="GO:0090599">
    <property type="term" value="F:alpha-glucosidase activity"/>
    <property type="evidence" value="ECO:0007669"/>
    <property type="project" value="TreeGrafter"/>
</dbReference>
<dbReference type="PANTHER" id="PTHR22762">
    <property type="entry name" value="ALPHA-GLUCOSIDASE"/>
    <property type="match status" value="1"/>
</dbReference>
<evidence type="ECO:0000313" key="6">
    <source>
        <dbReference type="EMBL" id="VDD85394.1"/>
    </source>
</evidence>
<dbReference type="GO" id="GO:0030246">
    <property type="term" value="F:carbohydrate binding"/>
    <property type="evidence" value="ECO:0007669"/>
    <property type="project" value="InterPro"/>
</dbReference>
<organism evidence="8">
    <name type="scientific">Enterobius vermicularis</name>
    <name type="common">Human pinworm</name>
    <dbReference type="NCBI Taxonomy" id="51028"/>
    <lineage>
        <taxon>Eukaryota</taxon>
        <taxon>Metazoa</taxon>
        <taxon>Ecdysozoa</taxon>
        <taxon>Nematoda</taxon>
        <taxon>Chromadorea</taxon>
        <taxon>Rhabditida</taxon>
        <taxon>Spirurina</taxon>
        <taxon>Oxyuridomorpha</taxon>
        <taxon>Oxyuroidea</taxon>
        <taxon>Oxyuridae</taxon>
        <taxon>Enterobius</taxon>
    </lineage>
</organism>
<dbReference type="Gene3D" id="2.60.40.1760">
    <property type="entry name" value="glycosyl hydrolase (family 31)"/>
    <property type="match status" value="1"/>
</dbReference>
<dbReference type="Pfam" id="PF13802">
    <property type="entry name" value="Gal_mutarotas_2"/>
    <property type="match status" value="1"/>
</dbReference>
<feature type="domain" description="Glycoside hydrolase family 31 N-terminal" evidence="5">
    <location>
        <begin position="1"/>
        <end position="79"/>
    </location>
</feature>
<reference evidence="8" key="1">
    <citation type="submission" date="2017-02" db="UniProtKB">
        <authorList>
            <consortium name="WormBaseParasite"/>
        </authorList>
    </citation>
    <scope>IDENTIFICATION</scope>
</reference>
<evidence type="ECO:0000313" key="8">
    <source>
        <dbReference type="WBParaSite" id="EVEC_0000079901-mRNA-1"/>
    </source>
</evidence>
<evidence type="ECO:0000259" key="5">
    <source>
        <dbReference type="Pfam" id="PF13802"/>
    </source>
</evidence>
<dbReference type="InterPro" id="IPR025887">
    <property type="entry name" value="Glyco_hydro_31_N_dom"/>
</dbReference>
<protein>
    <submittedName>
        <fullName evidence="8">Gal_mutarotas_2 domain-containing protein</fullName>
    </submittedName>
</protein>
<dbReference type="EMBL" id="UXUI01001136">
    <property type="protein sequence ID" value="VDD85394.1"/>
    <property type="molecule type" value="Genomic_DNA"/>
</dbReference>
<dbReference type="Proteomes" id="UP000274131">
    <property type="component" value="Unassembled WGS sequence"/>
</dbReference>
<dbReference type="PANTHER" id="PTHR22762:SF54">
    <property type="entry name" value="BCDNA.GH04962"/>
    <property type="match status" value="1"/>
</dbReference>
<dbReference type="WBParaSite" id="EVEC_0000079901-mRNA-1">
    <property type="protein sequence ID" value="EVEC_0000079901-mRNA-1"/>
    <property type="gene ID" value="EVEC_0000079901"/>
</dbReference>
<keyword evidence="7" id="KW-1185">Reference proteome</keyword>
<dbReference type="SUPFAM" id="SSF74650">
    <property type="entry name" value="Galactose mutarotase-like"/>
    <property type="match status" value="1"/>
</dbReference>
<dbReference type="AlphaFoldDB" id="A0A0N4UTX2"/>
<keyword evidence="4" id="KW-0326">Glycosidase</keyword>
<dbReference type="GO" id="GO:0005975">
    <property type="term" value="P:carbohydrate metabolic process"/>
    <property type="evidence" value="ECO:0007669"/>
    <property type="project" value="InterPro"/>
</dbReference>
<accession>A0A0N4UTX2</accession>
<dbReference type="InterPro" id="IPR011013">
    <property type="entry name" value="Gal_mutarotase_sf_dom"/>
</dbReference>
<keyword evidence="2" id="KW-0378">Hydrolase</keyword>
<dbReference type="OrthoDB" id="3237269at2759"/>
<dbReference type="CDD" id="cd14752">
    <property type="entry name" value="GH31_N"/>
    <property type="match status" value="1"/>
</dbReference>
<evidence type="ECO:0000256" key="1">
    <source>
        <dbReference type="ARBA" id="ARBA00022729"/>
    </source>
</evidence>
<dbReference type="GO" id="GO:0006491">
    <property type="term" value="P:N-glycan processing"/>
    <property type="evidence" value="ECO:0007669"/>
    <property type="project" value="TreeGrafter"/>
</dbReference>
<keyword evidence="3" id="KW-0325">Glycoprotein</keyword>
<keyword evidence="1" id="KW-0732">Signal</keyword>
<gene>
    <name evidence="6" type="ORF">EVEC_LOCUS537</name>
</gene>
<name>A0A0N4UTX2_ENTVE</name>
<evidence type="ECO:0000256" key="2">
    <source>
        <dbReference type="ARBA" id="ARBA00022801"/>
    </source>
</evidence>